<keyword evidence="2" id="KW-1185">Reference proteome</keyword>
<sequence length="144" mass="16134">MRGRYHKGEDKWMRINQLVREKRIGIAAIQETHLSPDDVEDIHKLFGKRLQVYATIDPASPQSKGVALIVNKELLPIEQIKTKSVVPGRALHMTIPWHGESKLSILAAYAPNDPAENAAFLDGMEEKTRGLAKPDISLGDWNMV</sequence>
<name>A0AAD7BP70_9AGAR</name>
<feature type="non-terminal residue" evidence="1">
    <location>
        <position position="144"/>
    </location>
</feature>
<evidence type="ECO:0000313" key="1">
    <source>
        <dbReference type="EMBL" id="KAJ7626816.1"/>
    </source>
</evidence>
<organism evidence="1 2">
    <name type="scientific">Roridomyces roridus</name>
    <dbReference type="NCBI Taxonomy" id="1738132"/>
    <lineage>
        <taxon>Eukaryota</taxon>
        <taxon>Fungi</taxon>
        <taxon>Dikarya</taxon>
        <taxon>Basidiomycota</taxon>
        <taxon>Agaricomycotina</taxon>
        <taxon>Agaricomycetes</taxon>
        <taxon>Agaricomycetidae</taxon>
        <taxon>Agaricales</taxon>
        <taxon>Marasmiineae</taxon>
        <taxon>Mycenaceae</taxon>
        <taxon>Roridomyces</taxon>
    </lineage>
</organism>
<dbReference type="EMBL" id="JARKIF010000011">
    <property type="protein sequence ID" value="KAJ7626816.1"/>
    <property type="molecule type" value="Genomic_DNA"/>
</dbReference>
<gene>
    <name evidence="1" type="ORF">FB45DRAFT_749551</name>
</gene>
<dbReference type="Proteomes" id="UP001221142">
    <property type="component" value="Unassembled WGS sequence"/>
</dbReference>
<dbReference type="AlphaFoldDB" id="A0AAD7BP70"/>
<comment type="caution">
    <text evidence="1">The sequence shown here is derived from an EMBL/GenBank/DDBJ whole genome shotgun (WGS) entry which is preliminary data.</text>
</comment>
<reference evidence="1" key="1">
    <citation type="submission" date="2023-03" db="EMBL/GenBank/DDBJ databases">
        <title>Massive genome expansion in bonnet fungi (Mycena s.s.) driven by repeated elements and novel gene families across ecological guilds.</title>
        <authorList>
            <consortium name="Lawrence Berkeley National Laboratory"/>
            <person name="Harder C.B."/>
            <person name="Miyauchi S."/>
            <person name="Viragh M."/>
            <person name="Kuo A."/>
            <person name="Thoen E."/>
            <person name="Andreopoulos B."/>
            <person name="Lu D."/>
            <person name="Skrede I."/>
            <person name="Drula E."/>
            <person name="Henrissat B."/>
            <person name="Morin E."/>
            <person name="Kohler A."/>
            <person name="Barry K."/>
            <person name="LaButti K."/>
            <person name="Morin E."/>
            <person name="Salamov A."/>
            <person name="Lipzen A."/>
            <person name="Mereny Z."/>
            <person name="Hegedus B."/>
            <person name="Baldrian P."/>
            <person name="Stursova M."/>
            <person name="Weitz H."/>
            <person name="Taylor A."/>
            <person name="Grigoriev I.V."/>
            <person name="Nagy L.G."/>
            <person name="Martin F."/>
            <person name="Kauserud H."/>
        </authorList>
    </citation>
    <scope>NUCLEOTIDE SEQUENCE</scope>
    <source>
        <strain evidence="1">9284</strain>
    </source>
</reference>
<dbReference type="InterPro" id="IPR036691">
    <property type="entry name" value="Endo/exonu/phosph_ase_sf"/>
</dbReference>
<accession>A0AAD7BP70</accession>
<dbReference type="SUPFAM" id="SSF56219">
    <property type="entry name" value="DNase I-like"/>
    <property type="match status" value="1"/>
</dbReference>
<protein>
    <recommendedName>
        <fullName evidence="3">Endonuclease/exonuclease/phosphatase domain-containing protein</fullName>
    </recommendedName>
</protein>
<evidence type="ECO:0000313" key="2">
    <source>
        <dbReference type="Proteomes" id="UP001221142"/>
    </source>
</evidence>
<evidence type="ECO:0008006" key="3">
    <source>
        <dbReference type="Google" id="ProtNLM"/>
    </source>
</evidence>
<dbReference type="Gene3D" id="3.60.10.10">
    <property type="entry name" value="Endonuclease/exonuclease/phosphatase"/>
    <property type="match status" value="1"/>
</dbReference>
<proteinExistence type="predicted"/>